<dbReference type="Gene3D" id="1.25.10.10">
    <property type="entry name" value="Leucine-rich Repeat Variant"/>
    <property type="match status" value="1"/>
</dbReference>
<evidence type="ECO:0000256" key="1">
    <source>
        <dbReference type="ARBA" id="ARBA00004167"/>
    </source>
</evidence>
<evidence type="ECO:0000259" key="7">
    <source>
        <dbReference type="Pfam" id="PF04826"/>
    </source>
</evidence>
<protein>
    <recommendedName>
        <fullName evidence="7">Armadillo repeat-containing domain-containing protein</fullName>
    </recommendedName>
</protein>
<name>A0A419PD51_CLOSI</name>
<dbReference type="PANTHER" id="PTHR15712">
    <property type="entry name" value="ARMADILLO REPEAT CONTAINING PROTEIN"/>
    <property type="match status" value="1"/>
</dbReference>
<evidence type="ECO:0000256" key="6">
    <source>
        <dbReference type="ARBA" id="ARBA00023136"/>
    </source>
</evidence>
<dbReference type="InterPro" id="IPR011989">
    <property type="entry name" value="ARM-like"/>
</dbReference>
<dbReference type="PANTHER" id="PTHR15712:SF23">
    <property type="entry name" value="ARMADILLO REPEAT CONTAINING 10"/>
    <property type="match status" value="1"/>
</dbReference>
<proteinExistence type="predicted"/>
<dbReference type="SUPFAM" id="SSF48371">
    <property type="entry name" value="ARM repeat"/>
    <property type="match status" value="1"/>
</dbReference>
<feature type="domain" description="Armadillo repeat-containing" evidence="7">
    <location>
        <begin position="77"/>
        <end position="280"/>
    </location>
</feature>
<dbReference type="Proteomes" id="UP000286415">
    <property type="component" value="Unassembled WGS sequence"/>
</dbReference>
<dbReference type="OrthoDB" id="6260639at2759"/>
<dbReference type="AlphaFoldDB" id="A0A419PD51"/>
<evidence type="ECO:0000256" key="4">
    <source>
        <dbReference type="ARBA" id="ARBA00022989"/>
    </source>
</evidence>
<evidence type="ECO:0000256" key="2">
    <source>
        <dbReference type="ARBA" id="ARBA00004325"/>
    </source>
</evidence>
<comment type="subcellular location">
    <subcellularLocation>
        <location evidence="1">Membrane</location>
        <topology evidence="1">Single-pass membrane protein</topology>
    </subcellularLocation>
    <subcellularLocation>
        <location evidence="2">Mitochondrion membrane</location>
    </subcellularLocation>
</comment>
<keyword evidence="3" id="KW-0812">Transmembrane</keyword>
<dbReference type="InterPro" id="IPR006911">
    <property type="entry name" value="ARM-rpt_dom"/>
</dbReference>
<evidence type="ECO:0000256" key="5">
    <source>
        <dbReference type="ARBA" id="ARBA00023128"/>
    </source>
</evidence>
<comment type="caution">
    <text evidence="8">The sequence shown here is derived from an EMBL/GenBank/DDBJ whole genome shotgun (WGS) entry which is preliminary data.</text>
</comment>
<sequence>MTAVFEMFVANPMDRRPAVILGSCALIAIPLAFYLMYKRKNTATTEPVTTSTKAKTAKPVLNFNRENLTLDSAKYLSSLINCSDHSARPGFLLLVQQASAFSSNFSAIRESGCLKTLLECLGQDGRINANRRETLCILQTVTNLACDEDNFPVIKDHMEMIFTLANAQEYSDESCAALQLLCNLALTPAGCLLLRNRICFFYRILETRDPYLLRQVLAVLVNLSCDLDSSQALLNSEVPSRLLHTLNFSLSPAVHPLLTLQTVTFLKNLYTKAHSSPSTFTDKLDKSNPRTMFSFLCKIRTPLRIRLALTRSELTSDSTEELFNSMDELVQLLDDVSFDSSQHPVKLRVRVMNFDRQPYLKRLHRTRLTESKAYVGCVKGQEAVANIRGTLLLSGSYRVNCAVTSTGSKFLGKCTLATPTVKRLGNDRAGCLPTQLSSYNRFYTLIVIVEPSRTTHEKYRSGQLPSSPAGASSCVVLLPEDLIFRGLLKPRVNKFLNDRHPVERRLTEEELGTCRALFIYGTSSCDIPQLVAGYFGKVLITRYIYNPLRKCRPTVTQAYTFLMTYGMANGCPVVYLFVEKLPVHSYS</sequence>
<dbReference type="EMBL" id="NIRI02000042">
    <property type="protein sequence ID" value="KAG5450155.1"/>
    <property type="molecule type" value="Genomic_DNA"/>
</dbReference>
<organism evidence="8 9">
    <name type="scientific">Clonorchis sinensis</name>
    <name type="common">Chinese liver fluke</name>
    <dbReference type="NCBI Taxonomy" id="79923"/>
    <lineage>
        <taxon>Eukaryota</taxon>
        <taxon>Metazoa</taxon>
        <taxon>Spiralia</taxon>
        <taxon>Lophotrochozoa</taxon>
        <taxon>Platyhelminthes</taxon>
        <taxon>Trematoda</taxon>
        <taxon>Digenea</taxon>
        <taxon>Opisthorchiida</taxon>
        <taxon>Opisthorchiata</taxon>
        <taxon>Opisthorchiidae</taxon>
        <taxon>Clonorchis</taxon>
    </lineage>
</organism>
<gene>
    <name evidence="8" type="ORF">CSKR_110106</name>
</gene>
<keyword evidence="9" id="KW-1185">Reference proteome</keyword>
<reference evidence="8 9" key="1">
    <citation type="journal article" date="2018" name="Biotechnol. Adv.">
        <title>Improved genomic resources and new bioinformatic workflow for the carcinogenic parasite Clonorchis sinensis: Biotechnological implications.</title>
        <authorList>
            <person name="Wang D."/>
            <person name="Korhonen P.K."/>
            <person name="Gasser R.B."/>
            <person name="Young N.D."/>
        </authorList>
    </citation>
    <scope>NUCLEOTIDE SEQUENCE [LARGE SCALE GENOMIC DNA]</scope>
    <source>
        <strain evidence="8">Cs-k2</strain>
    </source>
</reference>
<dbReference type="Pfam" id="PF04826">
    <property type="entry name" value="Arm_2"/>
    <property type="match status" value="1"/>
</dbReference>
<accession>A0A419PD51</accession>
<evidence type="ECO:0000256" key="3">
    <source>
        <dbReference type="ARBA" id="ARBA00022692"/>
    </source>
</evidence>
<dbReference type="InterPro" id="IPR051303">
    <property type="entry name" value="Armcx_regulator"/>
</dbReference>
<reference evidence="8 9" key="2">
    <citation type="journal article" date="2021" name="Genomics">
        <title>High-quality reference genome for Clonorchis sinensis.</title>
        <authorList>
            <person name="Young N.D."/>
            <person name="Stroehlein A.J."/>
            <person name="Kinkar L."/>
            <person name="Wang T."/>
            <person name="Sohn W.M."/>
            <person name="Chang B.C.H."/>
            <person name="Kaur P."/>
            <person name="Weisz D."/>
            <person name="Dudchenko O."/>
            <person name="Aiden E.L."/>
            <person name="Korhonen P.K."/>
            <person name="Gasser R.B."/>
        </authorList>
    </citation>
    <scope>NUCLEOTIDE SEQUENCE [LARGE SCALE GENOMIC DNA]</scope>
    <source>
        <strain evidence="8">Cs-k2</strain>
    </source>
</reference>
<keyword evidence="5" id="KW-0496">Mitochondrion</keyword>
<dbReference type="InParanoid" id="A0A419PD51"/>
<dbReference type="InterPro" id="IPR016024">
    <property type="entry name" value="ARM-type_fold"/>
</dbReference>
<dbReference type="GO" id="GO:0031966">
    <property type="term" value="C:mitochondrial membrane"/>
    <property type="evidence" value="ECO:0007669"/>
    <property type="project" value="UniProtKB-SubCell"/>
</dbReference>
<keyword evidence="4" id="KW-1133">Transmembrane helix</keyword>
<keyword evidence="6" id="KW-0472">Membrane</keyword>
<evidence type="ECO:0000313" key="9">
    <source>
        <dbReference type="Proteomes" id="UP000286415"/>
    </source>
</evidence>
<evidence type="ECO:0000313" key="8">
    <source>
        <dbReference type="EMBL" id="KAG5450155.1"/>
    </source>
</evidence>